<dbReference type="InterPro" id="IPR005490">
    <property type="entry name" value="LD_TPept_cat_dom"/>
</dbReference>
<name>A0ABU0M4L0_9HYPH</name>
<dbReference type="PANTHER" id="PTHR30582">
    <property type="entry name" value="L,D-TRANSPEPTIDASE"/>
    <property type="match status" value="1"/>
</dbReference>
<dbReference type="Pfam" id="PF03734">
    <property type="entry name" value="YkuD"/>
    <property type="match status" value="1"/>
</dbReference>
<dbReference type="PANTHER" id="PTHR30582:SF24">
    <property type="entry name" value="L,D-TRANSPEPTIDASE ERFK_SRFK-RELATED"/>
    <property type="match status" value="1"/>
</dbReference>
<dbReference type="RefSeq" id="WP_266280515.1">
    <property type="nucleotide sequence ID" value="NZ_JAPKNF010000001.1"/>
</dbReference>
<evidence type="ECO:0000256" key="5">
    <source>
        <dbReference type="ARBA" id="ARBA00022801"/>
    </source>
</evidence>
<keyword evidence="13" id="KW-1185">Reference proteome</keyword>
<evidence type="ECO:0000256" key="4">
    <source>
        <dbReference type="ARBA" id="ARBA00022679"/>
    </source>
</evidence>
<comment type="pathway">
    <text evidence="1 9">Cell wall biogenesis; peptidoglycan biosynthesis.</text>
</comment>
<feature type="signal peptide" evidence="10">
    <location>
        <begin position="1"/>
        <end position="25"/>
    </location>
</feature>
<feature type="chain" id="PRO_5047061799" evidence="10">
    <location>
        <begin position="26"/>
        <end position="205"/>
    </location>
</feature>
<evidence type="ECO:0000256" key="1">
    <source>
        <dbReference type="ARBA" id="ARBA00004752"/>
    </source>
</evidence>
<dbReference type="EMBL" id="JAUSWJ010000001">
    <property type="protein sequence ID" value="MDQ0515775.1"/>
    <property type="molecule type" value="Genomic_DNA"/>
</dbReference>
<comment type="similarity">
    <text evidence="2">Belongs to the YkuD family.</text>
</comment>
<dbReference type="SUPFAM" id="SSF141523">
    <property type="entry name" value="L,D-transpeptidase catalytic domain-like"/>
    <property type="match status" value="1"/>
</dbReference>
<evidence type="ECO:0000259" key="11">
    <source>
        <dbReference type="PROSITE" id="PS52029"/>
    </source>
</evidence>
<feature type="active site" description="Proton donor/acceptor" evidence="9">
    <location>
        <position position="165"/>
    </location>
</feature>
<keyword evidence="7 9" id="KW-0573">Peptidoglycan synthesis</keyword>
<dbReference type="Gene3D" id="2.40.440.10">
    <property type="entry name" value="L,D-transpeptidase catalytic domain-like"/>
    <property type="match status" value="1"/>
</dbReference>
<evidence type="ECO:0000256" key="2">
    <source>
        <dbReference type="ARBA" id="ARBA00005992"/>
    </source>
</evidence>
<evidence type="ECO:0000256" key="9">
    <source>
        <dbReference type="PROSITE-ProRule" id="PRU01373"/>
    </source>
</evidence>
<evidence type="ECO:0000256" key="10">
    <source>
        <dbReference type="SAM" id="SignalP"/>
    </source>
</evidence>
<dbReference type="InterPro" id="IPR050979">
    <property type="entry name" value="LD-transpeptidase"/>
</dbReference>
<keyword evidence="4" id="KW-0808">Transferase</keyword>
<keyword evidence="8 9" id="KW-0961">Cell wall biogenesis/degradation</keyword>
<evidence type="ECO:0000313" key="12">
    <source>
        <dbReference type="EMBL" id="MDQ0515775.1"/>
    </source>
</evidence>
<protein>
    <submittedName>
        <fullName evidence="12">Lipoprotein-anchoring transpeptidase ErfK/SrfK</fullName>
    </submittedName>
</protein>
<comment type="caution">
    <text evidence="12">The sequence shown here is derived from an EMBL/GenBank/DDBJ whole genome shotgun (WGS) entry which is preliminary data.</text>
</comment>
<dbReference type="CDD" id="cd16913">
    <property type="entry name" value="YkuD_like"/>
    <property type="match status" value="1"/>
</dbReference>
<evidence type="ECO:0000256" key="7">
    <source>
        <dbReference type="ARBA" id="ARBA00022984"/>
    </source>
</evidence>
<feature type="active site" description="Nucleophile" evidence="9">
    <location>
        <position position="181"/>
    </location>
</feature>
<keyword evidence="6 9" id="KW-0133">Cell shape</keyword>
<evidence type="ECO:0000256" key="8">
    <source>
        <dbReference type="ARBA" id="ARBA00023316"/>
    </source>
</evidence>
<keyword evidence="12" id="KW-0449">Lipoprotein</keyword>
<feature type="domain" description="L,D-TPase catalytic" evidence="11">
    <location>
        <begin position="68"/>
        <end position="205"/>
    </location>
</feature>
<dbReference type="PROSITE" id="PS52029">
    <property type="entry name" value="LD_TPASE"/>
    <property type="match status" value="1"/>
</dbReference>
<reference evidence="12 13" key="1">
    <citation type="submission" date="2023-07" db="EMBL/GenBank/DDBJ databases">
        <title>Genomic Encyclopedia of Type Strains, Phase IV (KMG-IV): sequencing the most valuable type-strain genomes for metagenomic binning, comparative biology and taxonomic classification.</title>
        <authorList>
            <person name="Goeker M."/>
        </authorList>
    </citation>
    <scope>NUCLEOTIDE SEQUENCE [LARGE SCALE GENOMIC DNA]</scope>
    <source>
        <strain evidence="12 13">B1-1</strain>
    </source>
</reference>
<dbReference type="Proteomes" id="UP001223743">
    <property type="component" value="Unassembled WGS sequence"/>
</dbReference>
<dbReference type="InterPro" id="IPR038063">
    <property type="entry name" value="Transpep_catalytic_dom"/>
</dbReference>
<evidence type="ECO:0000313" key="13">
    <source>
        <dbReference type="Proteomes" id="UP001223743"/>
    </source>
</evidence>
<gene>
    <name evidence="12" type="ORF">QO015_001388</name>
</gene>
<keyword evidence="10" id="KW-0732">Signal</keyword>
<accession>A0ABU0M4L0</accession>
<proteinExistence type="inferred from homology"/>
<keyword evidence="3" id="KW-0328">Glycosyltransferase</keyword>
<organism evidence="12 13">
    <name type="scientific">Kaistia geumhonensis</name>
    <dbReference type="NCBI Taxonomy" id="410839"/>
    <lineage>
        <taxon>Bacteria</taxon>
        <taxon>Pseudomonadati</taxon>
        <taxon>Pseudomonadota</taxon>
        <taxon>Alphaproteobacteria</taxon>
        <taxon>Hyphomicrobiales</taxon>
        <taxon>Kaistiaceae</taxon>
        <taxon>Kaistia</taxon>
    </lineage>
</organism>
<sequence length="205" mass="22659">MTRSQTMGAAVLAATLALTAGEAHAEGFFRKLFSGGFDVQPVEAVPGAQVPMKYKRQRVRYTGGEAPGTIVIDSQNKFLYLVEGNNRAMRYGVGVGREGFGWQGEVKVGRKAEWPTWVPPAEMRARERKKGRILPVSMEGGPKNPLGARAMYLYDRGRDTMYRIHGTSEPWTIGYNVSSGCIRMVNADVTDLYERTPIGTKVVVR</sequence>
<keyword evidence="5" id="KW-0378">Hydrolase</keyword>
<evidence type="ECO:0000256" key="3">
    <source>
        <dbReference type="ARBA" id="ARBA00022676"/>
    </source>
</evidence>
<evidence type="ECO:0000256" key="6">
    <source>
        <dbReference type="ARBA" id="ARBA00022960"/>
    </source>
</evidence>